<accession>A0A1V8TUA4</accession>
<dbReference type="Proteomes" id="UP000192596">
    <property type="component" value="Unassembled WGS sequence"/>
</dbReference>
<protein>
    <submittedName>
        <fullName evidence="2">Uncharacterized protein</fullName>
    </submittedName>
</protein>
<dbReference type="InParanoid" id="A0A1V8TUA4"/>
<sequence length="123" mass="14010">MKGGDSLIDTLRASWRRWATWSHQKDIRQRIQEVENSKRRATAEWLQDAKPYLRNCVLAGPARDGNRLANKQRRLSTLQVALTERLEKDHTSSEDAGAQDAELARGEQRSGEDWLDPGVWGGL</sequence>
<comment type="caution">
    <text evidence="2">The sequence shown here is derived from an EMBL/GenBank/DDBJ whole genome shotgun (WGS) entry which is preliminary data.</text>
</comment>
<organism evidence="2 3">
    <name type="scientific">Cryoendolithus antarcticus</name>
    <dbReference type="NCBI Taxonomy" id="1507870"/>
    <lineage>
        <taxon>Eukaryota</taxon>
        <taxon>Fungi</taxon>
        <taxon>Dikarya</taxon>
        <taxon>Ascomycota</taxon>
        <taxon>Pezizomycotina</taxon>
        <taxon>Dothideomycetes</taxon>
        <taxon>Dothideomycetidae</taxon>
        <taxon>Cladosporiales</taxon>
        <taxon>Cladosporiaceae</taxon>
        <taxon>Cryoendolithus</taxon>
    </lineage>
</organism>
<evidence type="ECO:0000313" key="2">
    <source>
        <dbReference type="EMBL" id="OQO14894.1"/>
    </source>
</evidence>
<dbReference type="AlphaFoldDB" id="A0A1V8TUA4"/>
<proteinExistence type="predicted"/>
<feature type="region of interest" description="Disordered" evidence="1">
    <location>
        <begin position="85"/>
        <end position="123"/>
    </location>
</feature>
<keyword evidence="3" id="KW-1185">Reference proteome</keyword>
<reference evidence="3" key="1">
    <citation type="submission" date="2017-03" db="EMBL/GenBank/DDBJ databases">
        <title>Genomes of endolithic fungi from Antarctica.</title>
        <authorList>
            <person name="Coleine C."/>
            <person name="Masonjones S."/>
            <person name="Stajich J.E."/>
        </authorList>
    </citation>
    <scope>NUCLEOTIDE SEQUENCE [LARGE SCALE GENOMIC DNA]</scope>
    <source>
        <strain evidence="3">CCFEE 5527</strain>
    </source>
</reference>
<dbReference type="EMBL" id="NAJO01000001">
    <property type="protein sequence ID" value="OQO14894.1"/>
    <property type="molecule type" value="Genomic_DNA"/>
</dbReference>
<evidence type="ECO:0000256" key="1">
    <source>
        <dbReference type="SAM" id="MobiDB-lite"/>
    </source>
</evidence>
<gene>
    <name evidence="2" type="ORF">B0A48_00276</name>
</gene>
<feature type="compositionally biased region" description="Basic and acidic residues" evidence="1">
    <location>
        <begin position="102"/>
        <end position="112"/>
    </location>
</feature>
<name>A0A1V8TUA4_9PEZI</name>
<evidence type="ECO:0000313" key="3">
    <source>
        <dbReference type="Proteomes" id="UP000192596"/>
    </source>
</evidence>